<sequence>MKLISEPSIPVKIQKMKERVRWKHPSIVQRGIDQTSMVIDDGRDDHPEFSFMVIGDSGTKSHYGHHPQRQVAELMLAHKDECRFVLHTGDVIYVVGSHEYYPGNFIEPYREFLVGGEAPQNIAYDRMTFNLPFLPVLGNHDYYDVPLMYRWLTGSTLRLRRILRYKDFEIGWHGSNQGDAYARAFIDYLAAIAEGESSTIAPEDLHRHLDLHYTGKTDTGRCLRYVPGNFTRVPNRYYSFRYGGIDFFALDSNTWNAPSPLPTTQAGDIYRRELQKRRQEIDKEELQILAECVGLRPTGGHRLNPDQPDDAEQFDDLSAKLDQINEVKIDIEKQLAAHDAPNIDLEQLDWLRNRLIESWNTKEVRGRILFFHHPPYVTEATKWNQAQTLAVRHRLRWVFNQVAETLGSLVKERPIVDLIFNGHAHCLEYLRTTDTGYADSHLNCIISGGSGRRPRRQRPEGTELMEIFSDIPGRSLRKVADSLLYVGRSEQNFPKRLAYSGVRIDVQDGNPPKFIVRPLVAERVDEQWNQHELQPFVI</sequence>
<proteinExistence type="predicted"/>
<dbReference type="Proteomes" id="UP000607281">
    <property type="component" value="Unassembled WGS sequence"/>
</dbReference>
<accession>A0ABR8CSK9</accession>
<dbReference type="InterPro" id="IPR051918">
    <property type="entry name" value="STPP_CPPED1"/>
</dbReference>
<dbReference type="EMBL" id="JACJRF010000026">
    <property type="protein sequence ID" value="MBD2345538.1"/>
    <property type="molecule type" value="Genomic_DNA"/>
</dbReference>
<organism evidence="1 2">
    <name type="scientific">Anabaena subtropica FACHB-260</name>
    <dbReference type="NCBI Taxonomy" id="2692884"/>
    <lineage>
        <taxon>Bacteria</taxon>
        <taxon>Bacillati</taxon>
        <taxon>Cyanobacteriota</taxon>
        <taxon>Cyanophyceae</taxon>
        <taxon>Nostocales</taxon>
        <taxon>Nostocaceae</taxon>
        <taxon>Anabaena</taxon>
    </lineage>
</organism>
<dbReference type="SUPFAM" id="SSF56300">
    <property type="entry name" value="Metallo-dependent phosphatases"/>
    <property type="match status" value="1"/>
</dbReference>
<gene>
    <name evidence="1" type="ORF">H6G18_15475</name>
</gene>
<dbReference type="PANTHER" id="PTHR43143:SF1">
    <property type="entry name" value="SERINE_THREONINE-PROTEIN PHOSPHATASE CPPED1"/>
    <property type="match status" value="1"/>
</dbReference>
<dbReference type="PANTHER" id="PTHR43143">
    <property type="entry name" value="METALLOPHOSPHOESTERASE, CALCINEURIN SUPERFAMILY"/>
    <property type="match status" value="1"/>
</dbReference>
<name>A0ABR8CSK9_9NOST</name>
<comment type="caution">
    <text evidence="1">The sequence shown here is derived from an EMBL/GenBank/DDBJ whole genome shotgun (WGS) entry which is preliminary data.</text>
</comment>
<dbReference type="InterPro" id="IPR029052">
    <property type="entry name" value="Metallo-depent_PP-like"/>
</dbReference>
<evidence type="ECO:0000313" key="1">
    <source>
        <dbReference type="EMBL" id="MBD2345538.1"/>
    </source>
</evidence>
<protein>
    <submittedName>
        <fullName evidence="1">Metallophosphoesterase</fullName>
    </submittedName>
</protein>
<evidence type="ECO:0000313" key="2">
    <source>
        <dbReference type="Proteomes" id="UP000607281"/>
    </source>
</evidence>
<dbReference type="RefSeq" id="WP_190407972.1">
    <property type="nucleotide sequence ID" value="NZ_JACJRF010000026.1"/>
</dbReference>
<keyword evidence="2" id="KW-1185">Reference proteome</keyword>
<reference evidence="1 2" key="1">
    <citation type="journal article" date="2020" name="ISME J.">
        <title>Comparative genomics reveals insights into cyanobacterial evolution and habitat adaptation.</title>
        <authorList>
            <person name="Chen M.Y."/>
            <person name="Teng W.K."/>
            <person name="Zhao L."/>
            <person name="Hu C.X."/>
            <person name="Zhou Y.K."/>
            <person name="Han B.P."/>
            <person name="Song L.R."/>
            <person name="Shu W.S."/>
        </authorList>
    </citation>
    <scope>NUCLEOTIDE SEQUENCE [LARGE SCALE GENOMIC DNA]</scope>
    <source>
        <strain evidence="1 2">FACHB-260</strain>
    </source>
</reference>
<dbReference type="Gene3D" id="3.60.21.10">
    <property type="match status" value="2"/>
</dbReference>